<sequence length="113" mass="12941">MSEFERIVGELDVRHVVHLLRRLSGSIVATILVHYVSYHNDLDYVFDNVGLPVVARVPRLKKAEARLGSDVQMVIHGDDVGPCRILGRPDRYFDGRLDPIDLFQYSLEYEFLG</sequence>
<comment type="caution">
    <text evidence="1">The sequence shown here is derived from an EMBL/GenBank/DDBJ whole genome shotgun (WGS) entry which is preliminary data.</text>
</comment>
<reference evidence="2" key="1">
    <citation type="submission" date="2019-06" db="EMBL/GenBank/DDBJ databases">
        <title>Gordonia isolated from sludge of a wastewater treatment plant.</title>
        <authorList>
            <person name="Tamura T."/>
            <person name="Aoyama K."/>
            <person name="Kang Y."/>
            <person name="Saito S."/>
            <person name="Akiyama N."/>
            <person name="Yazawa K."/>
            <person name="Gonoi T."/>
            <person name="Mikami Y."/>
        </authorList>
    </citation>
    <scope>NUCLEOTIDE SEQUENCE [LARGE SCALE GENOMIC DNA]</scope>
    <source>
        <strain evidence="2">NBRC 107696</strain>
    </source>
</reference>
<dbReference type="AlphaFoldDB" id="A0A7I9V9C9"/>
<proteinExistence type="predicted"/>
<evidence type="ECO:0000313" key="2">
    <source>
        <dbReference type="Proteomes" id="UP000444960"/>
    </source>
</evidence>
<protein>
    <submittedName>
        <fullName evidence="1">Uncharacterized protein</fullName>
    </submittedName>
</protein>
<evidence type="ECO:0000313" key="1">
    <source>
        <dbReference type="EMBL" id="GEE01998.1"/>
    </source>
</evidence>
<dbReference type="Proteomes" id="UP000444960">
    <property type="component" value="Unassembled WGS sequence"/>
</dbReference>
<organism evidence="1 2">
    <name type="scientific">Gordonia spumicola</name>
    <dbReference type="NCBI Taxonomy" id="589161"/>
    <lineage>
        <taxon>Bacteria</taxon>
        <taxon>Bacillati</taxon>
        <taxon>Actinomycetota</taxon>
        <taxon>Actinomycetes</taxon>
        <taxon>Mycobacteriales</taxon>
        <taxon>Gordoniaceae</taxon>
        <taxon>Gordonia</taxon>
    </lineage>
</organism>
<accession>A0A7I9V9C9</accession>
<name>A0A7I9V9C9_9ACTN</name>
<gene>
    <name evidence="1" type="ORF">nbrc107696_24440</name>
</gene>
<keyword evidence="2" id="KW-1185">Reference proteome</keyword>
<dbReference type="EMBL" id="BJOV01000005">
    <property type="protein sequence ID" value="GEE01998.1"/>
    <property type="molecule type" value="Genomic_DNA"/>
</dbReference>